<organism evidence="2 3">
    <name type="scientific">Candida albicans P78048</name>
    <dbReference type="NCBI Taxonomy" id="1094989"/>
    <lineage>
        <taxon>Eukaryota</taxon>
        <taxon>Fungi</taxon>
        <taxon>Dikarya</taxon>
        <taxon>Ascomycota</taxon>
        <taxon>Saccharomycotina</taxon>
        <taxon>Pichiomycetes</taxon>
        <taxon>Debaryomycetaceae</taxon>
        <taxon>Candida/Lodderomyces clade</taxon>
        <taxon>Candida</taxon>
    </lineage>
</organism>
<evidence type="ECO:0000313" key="3">
    <source>
        <dbReference type="Proteomes" id="UP000030161"/>
    </source>
</evidence>
<proteinExistence type="predicted"/>
<dbReference type="SUPFAM" id="SSF48371">
    <property type="entry name" value="ARM repeat"/>
    <property type="match status" value="1"/>
</dbReference>
<feature type="domain" description="Nucleolar 27S pre-rRNA processing Urb2/Npa2 C-terminal" evidence="1">
    <location>
        <begin position="915"/>
        <end position="1120"/>
    </location>
</feature>
<evidence type="ECO:0000313" key="2">
    <source>
        <dbReference type="EMBL" id="KGR12819.1"/>
    </source>
</evidence>
<gene>
    <name evidence="2" type="ORF">MG3_02907</name>
</gene>
<sequence length="1120" mass="129060">MGKDLLTAEAVTKLLRSKDTSITEIVNTANSLLNNTLDIYLPGKEVFVLNLLCDRLNDKSNGKFGKWKFNKDVWNLLLSVWSKLNHQKVDRQRVIQRLKIIEIIILVLQQNNDNEVFSSLFEFLGIMFQESYIIADENSATQLLKCFVEHMDVLQASDSIVSWTELVRDIYTRACSKISLEGSKKFYNKFFEDCCFPLIEYLAISEGSSVSPILKELLIQGVFNADSTKYYQSSLERELKKKDIKEVSVIYLYTLTVQLFSAKHMEICEGVYSIMASKCPDLAEKLLSILASCRKTISKPFIESIYKVEVADKPFKQLNWDMVKHIFAIDSELAISKSGFLFKTYKSEFQLDDKVVPVAEVIVDGFARNRELSDFFTKVWPKAIKRDEIWESDEFIHTVSQHVKTFSGKQLIDVIESSFYADKGSQRAIFTAITKGLTSSSANLIDAVKQTLLDRSNYFNATENFWCIRYYLLCLYGTDFTIAEQNMKQNIDLYYHFSIFRLLELQVIKEYSKSDQKYFIACIEGEKEMISPIFKRWLVIFNKFFDSDLLIKLISLGYPDIEFDDVFFEQPKLTTSLIRFITENLPARMDLIASIPIVCFNKAFKKELLNGLFVLFVSNPTKETLENIQYLLGQPTYSSILETNFDNMLKLLTVSTEESKLIAYNVIEIVWKNNVRQIKNEENQKYVNDAISKLSSYLDSMSQQIISPELEAISIILTNTKEVGLFENTEKGLNKLNEKFTNYCINTLNNCNTQNFITVRWLLQALVMLPPKSLSFENVISCTKRLDPNILKDNSIQSTLFQLICKTIDFNYKSLVYVLSLFVSLSSGRNTELYTVLKSLFQKFSKHSQLYFEVFDFFTRSIDAVPVEFNLSFAQIASIFLSTVPKDADANRYNSKCFTFYVNALQSGNECVAMQILTSLKDLLTNQSWIFKQNLLEITLVIVKTGLQKLNSFANQEQIYILSTQIVSHILLYHRFKIATRHHLVLNVMSSLLKYLADGTSKLSSNTEAASAYARLLSNLCEPSERVGDKMFHLTTSASYFKKLLRKHLSVLLSNYIYFNLKYTFTRTVNDAIMPGIYSMFTVLSQNELRVVNDSLDYGGKAFYKTLYNDYKDHGKWKDQ</sequence>
<dbReference type="Proteomes" id="UP000030161">
    <property type="component" value="Unassembled WGS sequence"/>
</dbReference>
<dbReference type="InterPro" id="IPR016024">
    <property type="entry name" value="ARM-type_fold"/>
</dbReference>
<name>A0AB34PTH8_CANAX</name>
<dbReference type="InterPro" id="IPR018849">
    <property type="entry name" value="Urb2/Npa2_C"/>
</dbReference>
<accession>A0AB34PTH8</accession>
<dbReference type="EMBL" id="AJIX01000015">
    <property type="protein sequence ID" value="KGR12819.1"/>
    <property type="molecule type" value="Genomic_DNA"/>
</dbReference>
<protein>
    <submittedName>
        <fullName evidence="2">Nucleolar pre-ribosomal-associated protein 2</fullName>
    </submittedName>
</protein>
<dbReference type="Pfam" id="PF10441">
    <property type="entry name" value="Urb2"/>
    <property type="match status" value="1"/>
</dbReference>
<dbReference type="PANTHER" id="PTHR15682:SF2">
    <property type="entry name" value="UNHEALTHY RIBOSOME BIOGENESIS PROTEIN 2 HOMOLOG"/>
    <property type="match status" value="1"/>
</dbReference>
<dbReference type="AlphaFoldDB" id="A0AB34PTH8"/>
<evidence type="ECO:0000259" key="1">
    <source>
        <dbReference type="Pfam" id="PF10441"/>
    </source>
</evidence>
<reference evidence="2 3" key="1">
    <citation type="submission" date="2013-12" db="EMBL/GenBank/DDBJ databases">
        <title>The Genome Sequence of Candida albicans P78048.</title>
        <authorList>
            <consortium name="The Broad Institute Genome Sequencing Platform"/>
            <consortium name="The Broad Institute Genome Sequencing Center for Infectious Disease"/>
            <person name="Cuomo C."/>
            <person name="Bennett R."/>
            <person name="Hirakawa M."/>
            <person name="Noverr M."/>
            <person name="Mitchell A."/>
            <person name="Young S.K."/>
            <person name="Zeng Q."/>
            <person name="Gargeya S."/>
            <person name="Fitzgerald M."/>
            <person name="Abouelleil A."/>
            <person name="Alvarado L."/>
            <person name="Berlin A.M."/>
            <person name="Chapman S.B."/>
            <person name="Dewar J."/>
            <person name="Goldberg J."/>
            <person name="Griggs A."/>
            <person name="Gujja S."/>
            <person name="Hansen M."/>
            <person name="Howarth C."/>
            <person name="Imamovic A."/>
            <person name="Larimer J."/>
            <person name="McCowan C."/>
            <person name="Murphy C."/>
            <person name="Pearson M."/>
            <person name="Priest M."/>
            <person name="Roberts A."/>
            <person name="Saif S."/>
            <person name="Shea T."/>
            <person name="Sykes S."/>
            <person name="Wortman J."/>
            <person name="Nusbaum C."/>
            <person name="Birren B."/>
        </authorList>
    </citation>
    <scope>NUCLEOTIDE SEQUENCE [LARGE SCALE GENOMIC DNA]</scope>
    <source>
        <strain evidence="2 3">P78048</strain>
    </source>
</reference>
<dbReference type="GO" id="GO:0042254">
    <property type="term" value="P:ribosome biogenesis"/>
    <property type="evidence" value="ECO:0007669"/>
    <property type="project" value="TreeGrafter"/>
</dbReference>
<dbReference type="InterPro" id="IPR052609">
    <property type="entry name" value="Ribosome_Biogenesis_Reg"/>
</dbReference>
<dbReference type="GO" id="GO:0005730">
    <property type="term" value="C:nucleolus"/>
    <property type="evidence" value="ECO:0007669"/>
    <property type="project" value="TreeGrafter"/>
</dbReference>
<comment type="caution">
    <text evidence="2">The sequence shown here is derived from an EMBL/GenBank/DDBJ whole genome shotgun (WGS) entry which is preliminary data.</text>
</comment>
<dbReference type="PANTHER" id="PTHR15682">
    <property type="entry name" value="UNHEALTHY RIBOSOME BIOGENESIS PROTEIN 2 HOMOLOG"/>
    <property type="match status" value="1"/>
</dbReference>